<protein>
    <submittedName>
        <fullName evidence="1">Uncharacterized protein</fullName>
    </submittedName>
</protein>
<accession>A0ABU2L3L5</accession>
<comment type="caution">
    <text evidence="1">The sequence shown here is derived from an EMBL/GenBank/DDBJ whole genome shotgun (WGS) entry which is preliminary data.</text>
</comment>
<dbReference type="RefSeq" id="WP_311629072.1">
    <property type="nucleotide sequence ID" value="NZ_JAVREN010000004.1"/>
</dbReference>
<sequence length="81" mass="8592">MPDLSRLVWNPAARYPLLVQLSGGRVRHYARQARAGGSSVVTPCRKSGAVTGDGAGLPVCAACARRPNPISQQTAHRKETP</sequence>
<gene>
    <name evidence="1" type="ORF">RM780_04140</name>
</gene>
<keyword evidence="2" id="KW-1185">Reference proteome</keyword>
<dbReference type="EMBL" id="JAVREN010000004">
    <property type="protein sequence ID" value="MDT0306152.1"/>
    <property type="molecule type" value="Genomic_DNA"/>
</dbReference>
<reference evidence="2" key="1">
    <citation type="submission" date="2023-07" db="EMBL/GenBank/DDBJ databases">
        <title>30 novel species of actinomycetes from the DSMZ collection.</title>
        <authorList>
            <person name="Nouioui I."/>
        </authorList>
    </citation>
    <scope>NUCLEOTIDE SEQUENCE [LARGE SCALE GENOMIC DNA]</scope>
    <source>
        <strain evidence="2">DSM 44917</strain>
    </source>
</reference>
<proteinExistence type="predicted"/>
<name>A0ABU2L3L5_9ACTN</name>
<organism evidence="1 2">
    <name type="scientific">Streptomyces boetiae</name>
    <dbReference type="NCBI Taxonomy" id="3075541"/>
    <lineage>
        <taxon>Bacteria</taxon>
        <taxon>Bacillati</taxon>
        <taxon>Actinomycetota</taxon>
        <taxon>Actinomycetes</taxon>
        <taxon>Kitasatosporales</taxon>
        <taxon>Streptomycetaceae</taxon>
        <taxon>Streptomyces</taxon>
    </lineage>
</organism>
<evidence type="ECO:0000313" key="2">
    <source>
        <dbReference type="Proteomes" id="UP001183388"/>
    </source>
</evidence>
<dbReference type="Proteomes" id="UP001183388">
    <property type="component" value="Unassembled WGS sequence"/>
</dbReference>
<evidence type="ECO:0000313" key="1">
    <source>
        <dbReference type="EMBL" id="MDT0306152.1"/>
    </source>
</evidence>